<feature type="transmembrane region" description="Helical" evidence="1">
    <location>
        <begin position="385"/>
        <end position="406"/>
    </location>
</feature>
<dbReference type="EMBL" id="NWUF01000009">
    <property type="protein sequence ID" value="PCE42130.1"/>
    <property type="molecule type" value="Genomic_DNA"/>
</dbReference>
<feature type="transmembrane region" description="Helical" evidence="1">
    <location>
        <begin position="84"/>
        <end position="117"/>
    </location>
</feature>
<feature type="transmembrane region" description="Helical" evidence="1">
    <location>
        <begin position="276"/>
        <end position="303"/>
    </location>
</feature>
<evidence type="ECO:0000313" key="3">
    <source>
        <dbReference type="Proteomes" id="UP000218934"/>
    </source>
</evidence>
<feature type="transmembrane region" description="Helical" evidence="1">
    <location>
        <begin position="37"/>
        <end position="64"/>
    </location>
</feature>
<feature type="transmembrane region" description="Helical" evidence="1">
    <location>
        <begin position="243"/>
        <end position="264"/>
    </location>
</feature>
<evidence type="ECO:0000313" key="2">
    <source>
        <dbReference type="EMBL" id="PCE42130.1"/>
    </source>
</evidence>
<feature type="transmembrane region" description="Helical" evidence="1">
    <location>
        <begin position="156"/>
        <end position="174"/>
    </location>
</feature>
<proteinExistence type="predicted"/>
<dbReference type="RefSeq" id="WP_066968670.1">
    <property type="nucleotide sequence ID" value="NZ_CP023449.1"/>
</dbReference>
<keyword evidence="1" id="KW-0812">Transmembrane</keyword>
<gene>
    <name evidence="2" type="ORF">COO09_10840</name>
</gene>
<name>A0A2A4FXD4_9SPHN</name>
<comment type="caution">
    <text evidence="2">The sequence shown here is derived from an EMBL/GenBank/DDBJ whole genome shotgun (WGS) entry which is preliminary data.</text>
</comment>
<dbReference type="Proteomes" id="UP000218934">
    <property type="component" value="Unassembled WGS sequence"/>
</dbReference>
<feature type="transmembrane region" description="Helical" evidence="1">
    <location>
        <begin position="6"/>
        <end position="25"/>
    </location>
</feature>
<feature type="transmembrane region" description="Helical" evidence="1">
    <location>
        <begin position="452"/>
        <end position="469"/>
    </location>
</feature>
<evidence type="ECO:0008006" key="4">
    <source>
        <dbReference type="Google" id="ProtNLM"/>
    </source>
</evidence>
<accession>A0A2A4FXD4</accession>
<keyword evidence="1" id="KW-0472">Membrane</keyword>
<feature type="transmembrane region" description="Helical" evidence="1">
    <location>
        <begin position="310"/>
        <end position="330"/>
    </location>
</feature>
<keyword evidence="3" id="KW-1185">Reference proteome</keyword>
<reference evidence="2 3" key="1">
    <citation type="submission" date="2017-09" db="EMBL/GenBank/DDBJ databases">
        <title>The Catabolism of 3,6-Dichlorosalicylic acid is Initiated by the Cytochrome P450 Monooxygenase DsmABC in Rhizorhabdus dicambivorans Ndbn-20.</title>
        <authorList>
            <person name="Na L."/>
        </authorList>
    </citation>
    <scope>NUCLEOTIDE SEQUENCE [LARGE SCALE GENOMIC DNA]</scope>
    <source>
        <strain evidence="2 3">Ndbn-20m</strain>
    </source>
</reference>
<sequence length="499" mass="54275">MFLWKNAVVLVGLLGVATLPMTMLVRERWEKRYIARLVICGALIACLANSALPMLWTQLVFMVLLVACFDPRVPMAGTWLFFSFWTPAAGSLLAVAGAYIAPITPFVFFSLALLLGFLIHPENHLRRRLAMSDIYMLLFILAYCVCMSLRAPPTTIARNIFTYFIPYLLTYQLISRMKIVRPELLLRLMLFGAAAAGLLCLFETVRQWPLYSGIMGVKADLWTIDSPRVWLLRGGISRAYGPFAHPLTGGAMLGLAAIGAWGLWQLRGRSGPLAFLSVAVVAGLAATLSRSGLVALAVGIMVYQLLRGRYLLAVAAPVAGLAVLVGLPILGGADAQFSTDYRLGLITGVPEALGSRVWLGYREAISEGLLDRFIQGQGIVDLVNVYLALIVEGGLVSLAFYVVFLLSAFPHYRAIRRLDPDPAHLTLARVLISIQAALLLSLALLSSWVAPMQISFVVVALLVALRTELTAAHRAARPVAAPLVATLPVDQGERLPALR</sequence>
<protein>
    <recommendedName>
        <fullName evidence="4">O-antigen ligase domain-containing protein</fullName>
    </recommendedName>
</protein>
<keyword evidence="1" id="KW-1133">Transmembrane helix</keyword>
<dbReference type="KEGG" id="rdi:CMV14_23450"/>
<evidence type="ECO:0000256" key="1">
    <source>
        <dbReference type="SAM" id="Phobius"/>
    </source>
</evidence>
<feature type="transmembrane region" description="Helical" evidence="1">
    <location>
        <begin position="186"/>
        <end position="205"/>
    </location>
</feature>
<dbReference type="AlphaFoldDB" id="A0A2A4FXD4"/>
<feature type="transmembrane region" description="Helical" evidence="1">
    <location>
        <begin position="129"/>
        <end position="150"/>
    </location>
</feature>
<dbReference type="OrthoDB" id="7522192at2"/>
<organism evidence="2 3">
    <name type="scientific">Rhizorhabdus dicambivorans</name>
    <dbReference type="NCBI Taxonomy" id="1850238"/>
    <lineage>
        <taxon>Bacteria</taxon>
        <taxon>Pseudomonadati</taxon>
        <taxon>Pseudomonadota</taxon>
        <taxon>Alphaproteobacteria</taxon>
        <taxon>Sphingomonadales</taxon>
        <taxon>Sphingomonadaceae</taxon>
        <taxon>Rhizorhabdus</taxon>
    </lineage>
</organism>